<reference evidence="1 2" key="1">
    <citation type="submission" date="2020-08" db="EMBL/GenBank/DDBJ databases">
        <title>Genomic Encyclopedia of Type Strains, Phase IV (KMG-IV): sequencing the most valuable type-strain genomes for metagenomic binning, comparative biology and taxonomic classification.</title>
        <authorList>
            <person name="Goeker M."/>
        </authorList>
    </citation>
    <scope>NUCLEOTIDE SEQUENCE [LARGE SCALE GENOMIC DNA]</scope>
    <source>
        <strain evidence="1 2">DSM 17976</strain>
    </source>
</reference>
<protein>
    <recommendedName>
        <fullName evidence="3">Lipoprotein</fullName>
    </recommendedName>
</protein>
<organism evidence="1 2">
    <name type="scientific">Runella defluvii</name>
    <dbReference type="NCBI Taxonomy" id="370973"/>
    <lineage>
        <taxon>Bacteria</taxon>
        <taxon>Pseudomonadati</taxon>
        <taxon>Bacteroidota</taxon>
        <taxon>Cytophagia</taxon>
        <taxon>Cytophagales</taxon>
        <taxon>Spirosomataceae</taxon>
        <taxon>Runella</taxon>
    </lineage>
</organism>
<proteinExistence type="predicted"/>
<dbReference type="PROSITE" id="PS51257">
    <property type="entry name" value="PROKAR_LIPOPROTEIN"/>
    <property type="match status" value="1"/>
</dbReference>
<dbReference type="RefSeq" id="WP_183972816.1">
    <property type="nucleotide sequence ID" value="NZ_JACIBY010000003.1"/>
</dbReference>
<evidence type="ECO:0000313" key="1">
    <source>
        <dbReference type="EMBL" id="MBB3837897.1"/>
    </source>
</evidence>
<keyword evidence="2" id="KW-1185">Reference proteome</keyword>
<evidence type="ECO:0000313" key="2">
    <source>
        <dbReference type="Proteomes" id="UP000541352"/>
    </source>
</evidence>
<comment type="caution">
    <text evidence="1">The sequence shown here is derived from an EMBL/GenBank/DDBJ whole genome shotgun (WGS) entry which is preliminary data.</text>
</comment>
<dbReference type="EMBL" id="JACIBY010000003">
    <property type="protein sequence ID" value="MBB3837897.1"/>
    <property type="molecule type" value="Genomic_DNA"/>
</dbReference>
<accession>A0A7W5ZLC8</accession>
<dbReference type="Proteomes" id="UP000541352">
    <property type="component" value="Unassembled WGS sequence"/>
</dbReference>
<name>A0A7W5ZLC8_9BACT</name>
<sequence length="138" mass="15094">MKNALILCLGLMAGCKSESVDSLTLGSDFPLTTKQPVQVGDVQLALTGVEDSRCPKNVQCVRAGEVVVDLALNAQQNVKMCLGDCQVVGRKTSVTQDSLEVTVNQQKYLLILKQVSPESRTEKVPNEQYQLQMQVLKK</sequence>
<evidence type="ECO:0008006" key="3">
    <source>
        <dbReference type="Google" id="ProtNLM"/>
    </source>
</evidence>
<dbReference type="AlphaFoldDB" id="A0A7W5ZLC8"/>
<gene>
    <name evidence="1" type="ORF">FHS57_001894</name>
</gene>